<sequence length="507" mass="56745">MKEAPMSLRNNSSSNDTCKRPPSPSANTPPQMTHSLHNYSSSNGTCKRLPSPSANTPPQMALVKGLQVPRNNFSLNDRCRRPPNPSTITVPQMTRRPPSPSATTTPQMTLVRGLQVSKSLRNYSSSDGTCKRPPSLSATTSHQMTLASKSLRNYYSSDDTCKRPPSLQVSKSPRNYSSSDDTCKRPHMSLRNYSSSDDTCKRPLSPSATTPPQMTLRPPSLSATTTPQMTLVRGLQVSKSLRNYSSSDDTCKRPPSLSATTSHQMTLASKSLRNYFSSNDTCKRPPSPSATTSPQMTEPNMSRRRHHSEVGVALLVSSLQKKGIQLVAVDFDQTLISFHSGGMWKDDVGKLVAKVRPAIRDLIQTSLDRDINVCIVTYFMQPWVIKDLLQRIFRRSDAEKILVQANTASFREKHNNEFLGKEAHIASILTELYKKAHLKIRPEQVILFDDDKDNTDTAVRFGHMAFLVRDDVCEEQFEDFAKTLESVDLRKSWLIFYVIKLILMSQT</sequence>
<name>A0ABY7E2C1_MYAAR</name>
<organism evidence="2 3">
    <name type="scientific">Mya arenaria</name>
    <name type="common">Soft-shell clam</name>
    <dbReference type="NCBI Taxonomy" id="6604"/>
    <lineage>
        <taxon>Eukaryota</taxon>
        <taxon>Metazoa</taxon>
        <taxon>Spiralia</taxon>
        <taxon>Lophotrochozoa</taxon>
        <taxon>Mollusca</taxon>
        <taxon>Bivalvia</taxon>
        <taxon>Autobranchia</taxon>
        <taxon>Heteroconchia</taxon>
        <taxon>Euheterodonta</taxon>
        <taxon>Imparidentia</taxon>
        <taxon>Neoheterodontei</taxon>
        <taxon>Myida</taxon>
        <taxon>Myoidea</taxon>
        <taxon>Myidae</taxon>
        <taxon>Mya</taxon>
    </lineage>
</organism>
<feature type="region of interest" description="Disordered" evidence="1">
    <location>
        <begin position="155"/>
        <end position="227"/>
    </location>
</feature>
<feature type="region of interest" description="Disordered" evidence="1">
    <location>
        <begin position="276"/>
        <end position="306"/>
    </location>
</feature>
<dbReference type="EMBL" id="CP111015">
    <property type="protein sequence ID" value="WAR01316.1"/>
    <property type="molecule type" value="Genomic_DNA"/>
</dbReference>
<dbReference type="InterPro" id="IPR023214">
    <property type="entry name" value="HAD_sf"/>
</dbReference>
<dbReference type="SUPFAM" id="SSF56784">
    <property type="entry name" value="HAD-like"/>
    <property type="match status" value="1"/>
</dbReference>
<evidence type="ECO:0008006" key="4">
    <source>
        <dbReference type="Google" id="ProtNLM"/>
    </source>
</evidence>
<accession>A0ABY7E2C1</accession>
<feature type="region of interest" description="Disordered" evidence="1">
    <location>
        <begin position="243"/>
        <end position="264"/>
    </location>
</feature>
<evidence type="ECO:0000256" key="1">
    <source>
        <dbReference type="SAM" id="MobiDB-lite"/>
    </source>
</evidence>
<protein>
    <recommendedName>
        <fullName evidence="4">FCP1 homology domain-containing protein</fullName>
    </recommendedName>
</protein>
<keyword evidence="3" id="KW-1185">Reference proteome</keyword>
<feature type="region of interest" description="Disordered" evidence="1">
    <location>
        <begin position="121"/>
        <end position="142"/>
    </location>
</feature>
<dbReference type="InterPro" id="IPR036412">
    <property type="entry name" value="HAD-like_sf"/>
</dbReference>
<evidence type="ECO:0000313" key="3">
    <source>
        <dbReference type="Proteomes" id="UP001164746"/>
    </source>
</evidence>
<feature type="region of interest" description="Disordered" evidence="1">
    <location>
        <begin position="73"/>
        <end position="107"/>
    </location>
</feature>
<gene>
    <name evidence="2" type="ORF">MAR_007874</name>
</gene>
<feature type="region of interest" description="Disordered" evidence="1">
    <location>
        <begin position="1"/>
        <end position="59"/>
    </location>
</feature>
<dbReference type="Proteomes" id="UP001164746">
    <property type="component" value="Chromosome 4"/>
</dbReference>
<evidence type="ECO:0000313" key="2">
    <source>
        <dbReference type="EMBL" id="WAR01316.1"/>
    </source>
</evidence>
<dbReference type="Gene3D" id="3.40.50.1000">
    <property type="entry name" value="HAD superfamily/HAD-like"/>
    <property type="match status" value="1"/>
</dbReference>
<feature type="compositionally biased region" description="Polar residues" evidence="1">
    <location>
        <begin position="167"/>
        <end position="180"/>
    </location>
</feature>
<proteinExistence type="predicted"/>
<feature type="compositionally biased region" description="Polar residues" evidence="1">
    <location>
        <begin position="25"/>
        <end position="45"/>
    </location>
</feature>
<reference evidence="2" key="1">
    <citation type="submission" date="2022-11" db="EMBL/GenBank/DDBJ databases">
        <title>Centuries of genome instability and evolution in soft-shell clam transmissible cancer (bioRxiv).</title>
        <authorList>
            <person name="Hart S.F.M."/>
            <person name="Yonemitsu M.A."/>
            <person name="Giersch R.M."/>
            <person name="Beal B.F."/>
            <person name="Arriagada G."/>
            <person name="Davis B.W."/>
            <person name="Ostrander E.A."/>
            <person name="Goff S.P."/>
            <person name="Metzger M.J."/>
        </authorList>
    </citation>
    <scope>NUCLEOTIDE SEQUENCE</scope>
    <source>
        <strain evidence="2">MELC-2E11</strain>
        <tissue evidence="2">Siphon/mantle</tissue>
    </source>
</reference>
<feature type="compositionally biased region" description="Polar residues" evidence="1">
    <location>
        <begin position="289"/>
        <end position="300"/>
    </location>
</feature>